<feature type="region of interest" description="Disordered" evidence="1">
    <location>
        <begin position="1"/>
        <end position="20"/>
    </location>
</feature>
<reference evidence="3 4" key="1">
    <citation type="journal article" date="2023" name="G3 (Bethesda)">
        <title>A chromosome-level genome assembly of Zasmidium syzygii isolated from banana leaves.</title>
        <authorList>
            <person name="van Westerhoven A.C."/>
            <person name="Mehrabi R."/>
            <person name="Talebi R."/>
            <person name="Steentjes M.B.F."/>
            <person name="Corcolon B."/>
            <person name="Chong P.A."/>
            <person name="Kema G.H.J."/>
            <person name="Seidl M.F."/>
        </authorList>
    </citation>
    <scope>NUCLEOTIDE SEQUENCE [LARGE SCALE GENOMIC DNA]</scope>
    <source>
        <strain evidence="3 4">P124</strain>
    </source>
</reference>
<proteinExistence type="predicted"/>
<organism evidence="3 4">
    <name type="scientific">Zasmidium cellare</name>
    <name type="common">Wine cellar mold</name>
    <name type="synonym">Racodium cellare</name>
    <dbReference type="NCBI Taxonomy" id="395010"/>
    <lineage>
        <taxon>Eukaryota</taxon>
        <taxon>Fungi</taxon>
        <taxon>Dikarya</taxon>
        <taxon>Ascomycota</taxon>
        <taxon>Pezizomycotina</taxon>
        <taxon>Dothideomycetes</taxon>
        <taxon>Dothideomycetidae</taxon>
        <taxon>Mycosphaerellales</taxon>
        <taxon>Mycosphaerellaceae</taxon>
        <taxon>Zasmidium</taxon>
    </lineage>
</organism>
<name>A0ABR0E0S3_ZASCE</name>
<keyword evidence="2" id="KW-0472">Membrane</keyword>
<protein>
    <submittedName>
        <fullName evidence="3">Uncharacterized protein</fullName>
    </submittedName>
</protein>
<sequence length="299" mass="33781">MFSKKQSFQPLPTTDEEEESVHYEVAGKAAAFGGNDSKWRPLIRHGAALLVLFVVTVLGLALVATWASRTNVPKPTWSSCGSDPETARSRGCSFDLISFAWQTPECFDADLVSEFASWEGDWTFFADDKFTQPVDQSVASQGERTPLFVPWDYHIVHCTFMWRQMHRAYENGWIDEHLGNYNHTLHCQKMTLMDEKAAEKAVTVARIIFPECRRPDVVDLRYLSRKSALRERSPSMAVSFKFKKTRETAKSAKTSWLSSEPSKNLHIKLGGKKKRGKDYGAEGTLGMHDCDSASFHAES</sequence>
<dbReference type="Proteomes" id="UP001305779">
    <property type="component" value="Unassembled WGS sequence"/>
</dbReference>
<keyword evidence="2" id="KW-1133">Transmembrane helix</keyword>
<evidence type="ECO:0000256" key="1">
    <source>
        <dbReference type="SAM" id="MobiDB-lite"/>
    </source>
</evidence>
<dbReference type="InterPro" id="IPR053008">
    <property type="entry name" value="Phomopsin_biosynth_assoc"/>
</dbReference>
<keyword evidence="4" id="KW-1185">Reference proteome</keyword>
<evidence type="ECO:0000313" key="4">
    <source>
        <dbReference type="Proteomes" id="UP001305779"/>
    </source>
</evidence>
<gene>
    <name evidence="3" type="ORF">PRZ48_013349</name>
</gene>
<feature type="compositionally biased region" description="Polar residues" evidence="1">
    <location>
        <begin position="1"/>
        <end position="12"/>
    </location>
</feature>
<dbReference type="EMBL" id="JAXOVC010000012">
    <property type="protein sequence ID" value="KAK4495022.1"/>
    <property type="molecule type" value="Genomic_DNA"/>
</dbReference>
<comment type="caution">
    <text evidence="3">The sequence shown here is derived from an EMBL/GenBank/DDBJ whole genome shotgun (WGS) entry which is preliminary data.</text>
</comment>
<feature type="transmembrane region" description="Helical" evidence="2">
    <location>
        <begin position="47"/>
        <end position="67"/>
    </location>
</feature>
<dbReference type="PANTHER" id="PTHR35896">
    <property type="entry name" value="IG-LIKE DOMAIN-CONTAINING PROTEIN"/>
    <property type="match status" value="1"/>
</dbReference>
<accession>A0ABR0E0S3</accession>
<evidence type="ECO:0000313" key="3">
    <source>
        <dbReference type="EMBL" id="KAK4495022.1"/>
    </source>
</evidence>
<dbReference type="PANTHER" id="PTHR35896:SF3">
    <property type="entry name" value="MAJOR FACILITATOR SUPERFAMILY TRANSPORTER"/>
    <property type="match status" value="1"/>
</dbReference>
<keyword evidence="2" id="KW-0812">Transmembrane</keyword>
<evidence type="ECO:0000256" key="2">
    <source>
        <dbReference type="SAM" id="Phobius"/>
    </source>
</evidence>